<dbReference type="SUPFAM" id="SSF51735">
    <property type="entry name" value="NAD(P)-binding Rossmann-fold domains"/>
    <property type="match status" value="1"/>
</dbReference>
<evidence type="ECO:0000256" key="2">
    <source>
        <dbReference type="ARBA" id="ARBA00023002"/>
    </source>
</evidence>
<dbReference type="InterPro" id="IPR036291">
    <property type="entry name" value="NAD(P)-bd_dom_sf"/>
</dbReference>
<dbReference type="PANTHER" id="PTHR24321:SF8">
    <property type="entry name" value="ESTRADIOL 17-BETA-DEHYDROGENASE 8-RELATED"/>
    <property type="match status" value="1"/>
</dbReference>
<organism evidence="3 4">
    <name type="scientific">Halomonas heilongjiangensis</name>
    <dbReference type="NCBI Taxonomy" id="1387883"/>
    <lineage>
        <taxon>Bacteria</taxon>
        <taxon>Pseudomonadati</taxon>
        <taxon>Pseudomonadota</taxon>
        <taxon>Gammaproteobacteria</taxon>
        <taxon>Oceanospirillales</taxon>
        <taxon>Halomonadaceae</taxon>
        <taxon>Halomonas</taxon>
    </lineage>
</organism>
<dbReference type="PANTHER" id="PTHR24321">
    <property type="entry name" value="DEHYDROGENASES, SHORT CHAIN"/>
    <property type="match status" value="1"/>
</dbReference>
<evidence type="ECO:0000256" key="1">
    <source>
        <dbReference type="ARBA" id="ARBA00006484"/>
    </source>
</evidence>
<dbReference type="FunFam" id="3.40.50.720:FF:000084">
    <property type="entry name" value="Short-chain dehydrogenase reductase"/>
    <property type="match status" value="1"/>
</dbReference>
<dbReference type="NCBIfam" id="NF005559">
    <property type="entry name" value="PRK07231.1"/>
    <property type="match status" value="1"/>
</dbReference>
<dbReference type="InterPro" id="IPR020904">
    <property type="entry name" value="Sc_DH/Rdtase_CS"/>
</dbReference>
<evidence type="ECO:0000313" key="4">
    <source>
        <dbReference type="Proteomes" id="UP000235346"/>
    </source>
</evidence>
<dbReference type="AlphaFoldDB" id="A0A2N7TH37"/>
<dbReference type="PROSITE" id="PS00061">
    <property type="entry name" value="ADH_SHORT"/>
    <property type="match status" value="1"/>
</dbReference>
<dbReference type="InterPro" id="IPR002347">
    <property type="entry name" value="SDR_fam"/>
</dbReference>
<comment type="caution">
    <text evidence="3">The sequence shown here is derived from an EMBL/GenBank/DDBJ whole genome shotgun (WGS) entry which is preliminary data.</text>
</comment>
<dbReference type="EMBL" id="PNRE01000090">
    <property type="protein sequence ID" value="PMR67500.1"/>
    <property type="molecule type" value="Genomic_DNA"/>
</dbReference>
<gene>
    <name evidence="3" type="ORF">C1H66_19405</name>
</gene>
<reference evidence="3 4" key="1">
    <citation type="submission" date="2018-01" db="EMBL/GenBank/DDBJ databases">
        <title>Halomonas endophytica sp. nov., isolated from storage liquid in the stems of Populus euphratica.</title>
        <authorList>
            <person name="Chen C."/>
        </authorList>
    </citation>
    <scope>NUCLEOTIDE SEQUENCE [LARGE SCALE GENOMIC DNA]</scope>
    <source>
        <strain evidence="3 4">DSM 26881</strain>
    </source>
</reference>
<sequence length="254" mass="26239">MSAVALVTGGAQGIGWATARRLARDIPHVVVIDLDGQAAVARAKELGPGHLGIEADVTDTEQVSAMVERVMAAFGRIDVLINNAGIAEQPGETLGQSGEGFEQVLRVNLCGTFLVTQAVAGEMLARRQGAIVNLSSIAALGGIPTRNAYGAAKAGILGMTRSMACEWARHGVRVNAIAPGYVRTTLIDELERRGTIDTAALEARTPMGRLADPAEIAEAIAFLTSPQASFITGSVLVADGGWSALGAPEASLQT</sequence>
<comment type="similarity">
    <text evidence="1">Belongs to the short-chain dehydrogenases/reductases (SDR) family.</text>
</comment>
<evidence type="ECO:0000313" key="3">
    <source>
        <dbReference type="EMBL" id="PMR67500.1"/>
    </source>
</evidence>
<accession>A0A2N7TH37</accession>
<keyword evidence="2" id="KW-0560">Oxidoreductase</keyword>
<proteinExistence type="inferred from homology"/>
<dbReference type="PRINTS" id="PR00081">
    <property type="entry name" value="GDHRDH"/>
</dbReference>
<dbReference type="PRINTS" id="PR00080">
    <property type="entry name" value="SDRFAMILY"/>
</dbReference>
<dbReference type="Gene3D" id="3.40.50.720">
    <property type="entry name" value="NAD(P)-binding Rossmann-like Domain"/>
    <property type="match status" value="1"/>
</dbReference>
<dbReference type="GO" id="GO:0016491">
    <property type="term" value="F:oxidoreductase activity"/>
    <property type="evidence" value="ECO:0007669"/>
    <property type="project" value="UniProtKB-KW"/>
</dbReference>
<keyword evidence="4" id="KW-1185">Reference proteome</keyword>
<name>A0A2N7TH37_9GAMM</name>
<dbReference type="OrthoDB" id="6861885at2"/>
<dbReference type="RefSeq" id="WP_102629516.1">
    <property type="nucleotide sequence ID" value="NZ_PDOH01000056.1"/>
</dbReference>
<dbReference type="Pfam" id="PF13561">
    <property type="entry name" value="adh_short_C2"/>
    <property type="match status" value="1"/>
</dbReference>
<protein>
    <submittedName>
        <fullName evidence="3">Short-chain dehydrogenase</fullName>
    </submittedName>
</protein>
<dbReference type="Proteomes" id="UP000235346">
    <property type="component" value="Unassembled WGS sequence"/>
</dbReference>